<sequence length="237" mass="27754">MDKKRILLNVKRWKQRPSECSIAVCASIAAFYEKDIEYSEVRKLVPLRRRKTGLWSSEQARLLNKLGYSKVTIITADLDYVDFGWASLDKEGLLKKLKRKRTYCGRAREKELKRFVNDVIRWLSDEDYDNQLKIDQDFTKWIKMYLDHGRPVGAGFNWNSLHKYSKKGPKAPEGDIKGESELHSVVIRGYDDNGVFIVDSHTKYYKGKWEKYRNGYYKVSWHRFLSTALAGDLILVG</sequence>
<dbReference type="Pfam" id="PF13529">
    <property type="entry name" value="Peptidase_C39_2"/>
    <property type="match status" value="1"/>
</dbReference>
<accession>A0A0F9L256</accession>
<comment type="caution">
    <text evidence="2">The sequence shown here is derived from an EMBL/GenBank/DDBJ whole genome shotgun (WGS) entry which is preliminary data.</text>
</comment>
<gene>
    <name evidence="2" type="ORF">LCGC14_1565370</name>
</gene>
<name>A0A0F9L256_9ZZZZ</name>
<proteinExistence type="predicted"/>
<dbReference type="AlphaFoldDB" id="A0A0F9L256"/>
<reference evidence="2" key="1">
    <citation type="journal article" date="2015" name="Nature">
        <title>Complex archaea that bridge the gap between prokaryotes and eukaryotes.</title>
        <authorList>
            <person name="Spang A."/>
            <person name="Saw J.H."/>
            <person name="Jorgensen S.L."/>
            <person name="Zaremba-Niedzwiedzka K."/>
            <person name="Martijn J."/>
            <person name="Lind A.E."/>
            <person name="van Eijk R."/>
            <person name="Schleper C."/>
            <person name="Guy L."/>
            <person name="Ettema T.J."/>
        </authorList>
    </citation>
    <scope>NUCLEOTIDE SEQUENCE</scope>
</reference>
<dbReference type="EMBL" id="LAZR01012138">
    <property type="protein sequence ID" value="KKM34279.1"/>
    <property type="molecule type" value="Genomic_DNA"/>
</dbReference>
<protein>
    <recommendedName>
        <fullName evidence="1">Peptidase C39-like domain-containing protein</fullName>
    </recommendedName>
</protein>
<organism evidence="2">
    <name type="scientific">marine sediment metagenome</name>
    <dbReference type="NCBI Taxonomy" id="412755"/>
    <lineage>
        <taxon>unclassified sequences</taxon>
        <taxon>metagenomes</taxon>
        <taxon>ecological metagenomes</taxon>
    </lineage>
</organism>
<feature type="domain" description="Peptidase C39-like" evidence="1">
    <location>
        <begin position="87"/>
        <end position="200"/>
    </location>
</feature>
<evidence type="ECO:0000259" key="1">
    <source>
        <dbReference type="Pfam" id="PF13529"/>
    </source>
</evidence>
<dbReference type="InterPro" id="IPR039564">
    <property type="entry name" value="Peptidase_C39-like"/>
</dbReference>
<dbReference type="Gene3D" id="3.90.70.10">
    <property type="entry name" value="Cysteine proteinases"/>
    <property type="match status" value="1"/>
</dbReference>
<evidence type="ECO:0000313" key="2">
    <source>
        <dbReference type="EMBL" id="KKM34279.1"/>
    </source>
</evidence>